<evidence type="ECO:0000313" key="3">
    <source>
        <dbReference type="Proteomes" id="UP001194746"/>
    </source>
</evidence>
<dbReference type="InterPro" id="IPR022198">
    <property type="entry name" value="DUF3723"/>
</dbReference>
<protein>
    <submittedName>
        <fullName evidence="2">Uncharacterized protein</fullName>
    </submittedName>
</protein>
<keyword evidence="3" id="KW-1185">Reference proteome</keyword>
<gene>
    <name evidence="2" type="ORF">FE257_004124</name>
</gene>
<proteinExistence type="predicted"/>
<feature type="compositionally biased region" description="Basic and acidic residues" evidence="1">
    <location>
        <begin position="734"/>
        <end position="744"/>
    </location>
</feature>
<dbReference type="Pfam" id="PF12520">
    <property type="entry name" value="DUF3723"/>
    <property type="match status" value="2"/>
</dbReference>
<organism evidence="2 3">
    <name type="scientific">Aspergillus nanangensis</name>
    <dbReference type="NCBI Taxonomy" id="2582783"/>
    <lineage>
        <taxon>Eukaryota</taxon>
        <taxon>Fungi</taxon>
        <taxon>Dikarya</taxon>
        <taxon>Ascomycota</taxon>
        <taxon>Pezizomycotina</taxon>
        <taxon>Eurotiomycetes</taxon>
        <taxon>Eurotiomycetidae</taxon>
        <taxon>Eurotiales</taxon>
        <taxon>Aspergillaceae</taxon>
        <taxon>Aspergillus</taxon>
        <taxon>Aspergillus subgen. Circumdati</taxon>
    </lineage>
</organism>
<feature type="compositionally biased region" description="Basic and acidic residues" evidence="1">
    <location>
        <begin position="536"/>
        <end position="548"/>
    </location>
</feature>
<sequence length="877" mass="98218">MDKYLYTDTEFLLSRERNRKYFGAAKIKLRQIIPHPSISTGPDSHNVDRLCEIFRKDRCRRLDVQNHVTAVVAGRHLREALEEELTTETLMTNNLRGEYPMLDFGTTTYYVCMVNIASRRRRKSSTPATNDISPDLQATLVDDYSNERTPTDGEVYRKVRQYQYESNARLEGRWMARLSSNKAKRLRQLSSHPTVRAGFDSLLAIPALLLHGMILGSLPRALAADIPEEMVTGLQNLKEYWSSIFKGDRGKMLRLDVYTVEKIPLLAPGLSTKETRTVQGLVLSGEVFSNFSEPERSLDKYAATVKNALFATFEWSNSGCLVQISEKHLRQCSTSPDDSKELAYRQLWLYAIRHYLKLGKEPEDDNLIAKQSCEEADQRCLRDMALLARKLGFRSPKIENLINQSPDHQIARAALLKAREPYRFRYENSSFDHLVRRILDCFQEAVSVDAEPAPKCKEEEAHVRVRCGFPRRKALQFDRSLLFLDKMHGRGTSEARAISPQHSPLTEGDENQECPTIDGHQRNSGERQVASPGHIFLKEGQADRREVQLDNQSITSDEEMEDSDGDWSSKGAETDNGATVLERDLEAELDRLQRDAGVRKKMDAAQEVPRMDYHQQSPGGLQQRIPPHDTVMDDVQTARTEQSADNSTDERVSPAETSAVNPARTGRPLTRFDFGQADPVLQCGSDAHHQQPLEMVVPRSGIAVRESISARAVSPAKNIPDQSEAAMSQGPESDVGHTKEERNRRPVTRILVEMAEQQSGERTTLDFEQPPMQAAWNAKASPMPPVISSREALEGLSDEESSEEQDEAAMLSTPDPAARETAAAKLDGRSPGLPPEAGSSHMPAGPCGCQLAERRPRGFESHGLRASLAARLVAAVQ</sequence>
<name>A0AAD4CC43_ASPNN</name>
<feature type="region of interest" description="Disordered" evidence="1">
    <location>
        <begin position="710"/>
        <end position="747"/>
    </location>
</feature>
<feature type="region of interest" description="Disordered" evidence="1">
    <location>
        <begin position="793"/>
        <end position="848"/>
    </location>
</feature>
<reference evidence="2" key="1">
    <citation type="journal article" date="2019" name="Beilstein J. Org. Chem.">
        <title>Nanangenines: drimane sesquiterpenoids as the dominant metabolite cohort of a novel Australian fungus, Aspergillus nanangensis.</title>
        <authorList>
            <person name="Lacey H.J."/>
            <person name="Gilchrist C.L.M."/>
            <person name="Crombie A."/>
            <person name="Kalaitzis J.A."/>
            <person name="Vuong D."/>
            <person name="Rutledge P.J."/>
            <person name="Turner P."/>
            <person name="Pitt J.I."/>
            <person name="Lacey E."/>
            <person name="Chooi Y.H."/>
            <person name="Piggott A.M."/>
        </authorList>
    </citation>
    <scope>NUCLEOTIDE SEQUENCE</scope>
    <source>
        <strain evidence="2">MST-FP2251</strain>
    </source>
</reference>
<feature type="region of interest" description="Disordered" evidence="1">
    <location>
        <begin position="491"/>
        <end position="583"/>
    </location>
</feature>
<dbReference type="Proteomes" id="UP001194746">
    <property type="component" value="Unassembled WGS sequence"/>
</dbReference>
<feature type="compositionally biased region" description="Acidic residues" evidence="1">
    <location>
        <begin position="796"/>
        <end position="807"/>
    </location>
</feature>
<feature type="compositionally biased region" description="Acidic residues" evidence="1">
    <location>
        <begin position="556"/>
        <end position="565"/>
    </location>
</feature>
<dbReference type="AlphaFoldDB" id="A0AAD4CC43"/>
<feature type="region of interest" description="Disordered" evidence="1">
    <location>
        <begin position="636"/>
        <end position="668"/>
    </location>
</feature>
<accession>A0AAD4CC43</accession>
<dbReference type="EMBL" id="VCAU01000188">
    <property type="protein sequence ID" value="KAF9883067.1"/>
    <property type="molecule type" value="Genomic_DNA"/>
</dbReference>
<evidence type="ECO:0000256" key="1">
    <source>
        <dbReference type="SAM" id="MobiDB-lite"/>
    </source>
</evidence>
<feature type="compositionally biased region" description="Polar residues" evidence="1">
    <location>
        <begin position="637"/>
        <end position="646"/>
    </location>
</feature>
<evidence type="ECO:0000313" key="2">
    <source>
        <dbReference type="EMBL" id="KAF9883067.1"/>
    </source>
</evidence>
<comment type="caution">
    <text evidence="2">The sequence shown here is derived from an EMBL/GenBank/DDBJ whole genome shotgun (WGS) entry which is preliminary data.</text>
</comment>
<reference evidence="2" key="2">
    <citation type="submission" date="2020-02" db="EMBL/GenBank/DDBJ databases">
        <authorList>
            <person name="Gilchrist C.L.M."/>
            <person name="Chooi Y.-H."/>
        </authorList>
    </citation>
    <scope>NUCLEOTIDE SEQUENCE</scope>
    <source>
        <strain evidence="2">MST-FP2251</strain>
    </source>
</reference>